<dbReference type="GO" id="GO:0005524">
    <property type="term" value="F:ATP binding"/>
    <property type="evidence" value="ECO:0007669"/>
    <property type="project" value="UniProtKB-KW"/>
</dbReference>
<dbReference type="PROSITE" id="PS50209">
    <property type="entry name" value="CARD"/>
    <property type="match status" value="1"/>
</dbReference>
<keyword evidence="7" id="KW-0378">Hydrolase</keyword>
<dbReference type="CDD" id="cd08324">
    <property type="entry name" value="CARD_NOD1_CARD4"/>
    <property type="match status" value="1"/>
</dbReference>
<name>A0A6J2WBB7_CHACN</name>
<dbReference type="GO" id="GO:0061702">
    <property type="term" value="C:canonical inflammasome complex"/>
    <property type="evidence" value="ECO:0007669"/>
    <property type="project" value="UniProtKB-SubCell"/>
</dbReference>
<protein>
    <submittedName>
        <fullName evidence="16">Nucleotide-binding oligomerization domain-containing protein 1</fullName>
    </submittedName>
</protein>
<keyword evidence="8" id="KW-0067">ATP-binding</keyword>
<dbReference type="InterPro" id="IPR050637">
    <property type="entry name" value="NLRP_innate_immun_reg"/>
</dbReference>
<dbReference type="InterPro" id="IPR001611">
    <property type="entry name" value="Leu-rich_rpt"/>
</dbReference>
<dbReference type="PROSITE" id="PS50837">
    <property type="entry name" value="NACHT"/>
    <property type="match status" value="1"/>
</dbReference>
<evidence type="ECO:0000256" key="2">
    <source>
        <dbReference type="ARBA" id="ARBA00008665"/>
    </source>
</evidence>
<keyword evidence="4" id="KW-0399">Innate immunity</keyword>
<dbReference type="GO" id="GO:0045087">
    <property type="term" value="P:innate immune response"/>
    <property type="evidence" value="ECO:0007669"/>
    <property type="project" value="UniProtKB-KW"/>
</dbReference>
<dbReference type="Pfam" id="PF05729">
    <property type="entry name" value="NACHT"/>
    <property type="match status" value="1"/>
</dbReference>
<organism evidence="15 16">
    <name type="scientific">Chanos chanos</name>
    <name type="common">Milkfish</name>
    <name type="synonym">Mugil chanos</name>
    <dbReference type="NCBI Taxonomy" id="29144"/>
    <lineage>
        <taxon>Eukaryota</taxon>
        <taxon>Metazoa</taxon>
        <taxon>Chordata</taxon>
        <taxon>Craniata</taxon>
        <taxon>Vertebrata</taxon>
        <taxon>Euteleostomi</taxon>
        <taxon>Actinopterygii</taxon>
        <taxon>Neopterygii</taxon>
        <taxon>Teleostei</taxon>
        <taxon>Ostariophysi</taxon>
        <taxon>Gonorynchiformes</taxon>
        <taxon>Chanidae</taxon>
        <taxon>Chanos</taxon>
    </lineage>
</organism>
<dbReference type="OrthoDB" id="120976at2759"/>
<dbReference type="FunFam" id="3.40.50.300:FF:001074">
    <property type="entry name" value="Nucleotide binding oligomerization domain containing 1"/>
    <property type="match status" value="1"/>
</dbReference>
<evidence type="ECO:0000256" key="10">
    <source>
        <dbReference type="ARBA" id="ARBA00022859"/>
    </source>
</evidence>
<dbReference type="Pfam" id="PF00619">
    <property type="entry name" value="CARD"/>
    <property type="match status" value="1"/>
</dbReference>
<comment type="subcellular location">
    <subcellularLocation>
        <location evidence="1">Inflammasome</location>
    </subcellularLocation>
</comment>
<dbReference type="GO" id="GO:0042981">
    <property type="term" value="P:regulation of apoptotic process"/>
    <property type="evidence" value="ECO:0007669"/>
    <property type="project" value="InterPro"/>
</dbReference>
<dbReference type="Gene3D" id="3.80.10.10">
    <property type="entry name" value="Ribonuclease Inhibitor"/>
    <property type="match status" value="1"/>
</dbReference>
<dbReference type="GeneID" id="115821500"/>
<keyword evidence="5" id="KW-0677">Repeat</keyword>
<dbReference type="SMART" id="SM00368">
    <property type="entry name" value="LRR_RI"/>
    <property type="match status" value="6"/>
</dbReference>
<evidence type="ECO:0000256" key="8">
    <source>
        <dbReference type="ARBA" id="ARBA00022840"/>
    </source>
</evidence>
<dbReference type="InParanoid" id="A0A6J2WBB7"/>
<evidence type="ECO:0000256" key="9">
    <source>
        <dbReference type="ARBA" id="ARBA00022843"/>
    </source>
</evidence>
<dbReference type="RefSeq" id="XP_030641182.1">
    <property type="nucleotide sequence ID" value="XM_030785322.1"/>
</dbReference>
<evidence type="ECO:0000313" key="16">
    <source>
        <dbReference type="RefSeq" id="XP_030641182.1"/>
    </source>
</evidence>
<dbReference type="InterPro" id="IPR032675">
    <property type="entry name" value="LRR_dom_sf"/>
</dbReference>
<dbReference type="Pfam" id="PF17776">
    <property type="entry name" value="NLRC4_HD2"/>
    <property type="match status" value="1"/>
</dbReference>
<evidence type="ECO:0000259" key="14">
    <source>
        <dbReference type="PROSITE" id="PS50837"/>
    </source>
</evidence>
<dbReference type="InterPro" id="IPR041267">
    <property type="entry name" value="NLRP_HD2"/>
</dbReference>
<keyword evidence="3" id="KW-0963">Cytoplasm</keyword>
<evidence type="ECO:0000313" key="15">
    <source>
        <dbReference type="Proteomes" id="UP000504632"/>
    </source>
</evidence>
<evidence type="ECO:0000259" key="13">
    <source>
        <dbReference type="PROSITE" id="PS50209"/>
    </source>
</evidence>
<feature type="domain" description="NACHT" evidence="14">
    <location>
        <begin position="192"/>
        <end position="332"/>
    </location>
</feature>
<dbReference type="AlphaFoldDB" id="A0A6J2WBB7"/>
<dbReference type="InterPro" id="IPR027417">
    <property type="entry name" value="P-loop_NTPase"/>
</dbReference>
<evidence type="ECO:0000256" key="11">
    <source>
        <dbReference type="ARBA" id="ARBA00023198"/>
    </source>
</evidence>
<evidence type="ECO:0000256" key="1">
    <source>
        <dbReference type="ARBA" id="ARBA00004110"/>
    </source>
</evidence>
<evidence type="ECO:0000256" key="6">
    <source>
        <dbReference type="ARBA" id="ARBA00022741"/>
    </source>
</evidence>
<dbReference type="InterPro" id="IPR007111">
    <property type="entry name" value="NACHT_NTPase"/>
</dbReference>
<accession>A0A6J2WBB7</accession>
<dbReference type="InterPro" id="IPR001315">
    <property type="entry name" value="CARD"/>
</dbReference>
<evidence type="ECO:0000256" key="4">
    <source>
        <dbReference type="ARBA" id="ARBA00022588"/>
    </source>
</evidence>
<evidence type="ECO:0000256" key="7">
    <source>
        <dbReference type="ARBA" id="ARBA00022801"/>
    </source>
</evidence>
<evidence type="ECO:0000256" key="5">
    <source>
        <dbReference type="ARBA" id="ARBA00022737"/>
    </source>
</evidence>
<sequence length="945" mass="105945">MGCGKEQGATEASVSALKLLTLHRELLVEQVKNTKCILDNLLSTGFICTEDVEIIQRSATKADQVRKILELVQSKGEEASQYFIHILHEAYDAYIDLRPWFEDIQYNVPDSIREIPVVNTDPISKYCEKLRHELGRDTQFIASYSKREETRLDDLYTDTLMELVNDRGESLGYLESLEELFEDHGVFNQQAETIFVTGDAGVGKSILLQKIQNLWSRRELNTGAKFFFKFRCRMFSAFKQTDEISLKDLIFKHNCYPDQDPDNEVFSYILRFPGTVLFTFDGYDEILADFDLESVPEVVSPEERTNPLLVLMNLLCGKLLKGSRKILTARTGTEVQSRVIRKKVVLKGFSPDHLQKYTALHFPERAHREVVTLQLDANPHLCGLCSIPLFCWIIFKSFKHLHSLYDDFGLTDSCVTLTSVFFLLSEVFLSHTTARPGLLKRSTKCTAETFKTGEKLLGGFGKLALLGLEKGNFVFSQEDVASCGLSEDNLQVGFLRPVSQYDACGNSATFEFLHVTLQAFMAAFSLVMDNQIAPNEILKFFTECEYRNISRFPCMSCFGRSSLAKGKDPFQNQEHFQFTNLYLCGILSKTNAGLLEHLVPPVLLKKKREVLKSYLSTSVKSHLKGLPRHTTFTEGSKVHAMPNFLWMLRCIFEMHSEDVARMTAKGIAADYIKLAFCNVFSADCSALNFVLHHHKKSIGVDMDNNNISDYGVKLLKPSFSKMTAVRLCVNQITDSGVEVLAEELVKHKVVQVLGLYKNQITDAGAKQIAQIIEECPSIRIVKLGCNKITSVGGKYLASAIQKSKSIFDVGMWGNNLGDEGASAFAEALKNHSSLTNLSLSANGITSVGGRSLARALRENSSLHIFWLIQNEISDDAAADLAEAFRTNSALTHLMLIDNQMTVSGARLLAEALSQNSSVKEVCMKGNRISEEEAKLFEAQTKLRFS</sequence>
<keyword evidence="12" id="KW-1271">Inflammasome</keyword>
<dbReference type="Gene3D" id="1.10.533.10">
    <property type="entry name" value="Death Domain, Fas"/>
    <property type="match status" value="1"/>
</dbReference>
<dbReference type="GO" id="GO:0006954">
    <property type="term" value="P:inflammatory response"/>
    <property type="evidence" value="ECO:0007669"/>
    <property type="project" value="UniProtKB-KW"/>
</dbReference>
<dbReference type="CTD" id="10392"/>
<keyword evidence="11" id="KW-0395">Inflammatory response</keyword>
<dbReference type="Proteomes" id="UP000504632">
    <property type="component" value="Chromosome 9"/>
</dbReference>
<dbReference type="Pfam" id="PF17779">
    <property type="entry name" value="WHD_NOD2"/>
    <property type="match status" value="1"/>
</dbReference>
<dbReference type="InterPro" id="IPR011029">
    <property type="entry name" value="DEATH-like_dom_sf"/>
</dbReference>
<keyword evidence="10" id="KW-0391">Immunity</keyword>
<dbReference type="SUPFAM" id="SSF47986">
    <property type="entry name" value="DEATH domain"/>
    <property type="match status" value="1"/>
</dbReference>
<dbReference type="Gene3D" id="3.40.50.300">
    <property type="entry name" value="P-loop containing nucleotide triphosphate hydrolases"/>
    <property type="match status" value="1"/>
</dbReference>
<evidence type="ECO:0000256" key="3">
    <source>
        <dbReference type="ARBA" id="ARBA00022490"/>
    </source>
</evidence>
<evidence type="ECO:0000256" key="12">
    <source>
        <dbReference type="ARBA" id="ARBA00023233"/>
    </source>
</evidence>
<keyword evidence="9" id="KW-0832">Ubl conjugation</keyword>
<feature type="domain" description="CARD" evidence="13">
    <location>
        <begin position="12"/>
        <end position="89"/>
    </location>
</feature>
<keyword evidence="15" id="KW-1185">Reference proteome</keyword>
<reference evidence="16" key="1">
    <citation type="submission" date="2025-08" db="UniProtKB">
        <authorList>
            <consortium name="RefSeq"/>
        </authorList>
    </citation>
    <scope>IDENTIFICATION</scope>
</reference>
<comment type="similarity">
    <text evidence="2">Belongs to the NLRP family.</text>
</comment>
<dbReference type="Pfam" id="PF13516">
    <property type="entry name" value="LRR_6"/>
    <property type="match status" value="3"/>
</dbReference>
<dbReference type="PANTHER" id="PTHR45690:SF19">
    <property type="entry name" value="NACHT, LRR AND PYD DOMAINS-CONTAINING PROTEIN 3"/>
    <property type="match status" value="1"/>
</dbReference>
<proteinExistence type="inferred from homology"/>
<dbReference type="PANTHER" id="PTHR45690">
    <property type="entry name" value="NACHT, LRR AND PYD DOMAINS-CONTAINING PROTEIN 12"/>
    <property type="match status" value="1"/>
</dbReference>
<keyword evidence="6" id="KW-0547">Nucleotide-binding</keyword>
<dbReference type="SUPFAM" id="SSF52047">
    <property type="entry name" value="RNI-like"/>
    <property type="match status" value="1"/>
</dbReference>
<dbReference type="InterPro" id="IPR041075">
    <property type="entry name" value="NOD1/2_WH"/>
</dbReference>
<gene>
    <name evidence="16" type="primary">nod1</name>
</gene>